<keyword evidence="2" id="KW-1185">Reference proteome</keyword>
<protein>
    <submittedName>
        <fullName evidence="1">Uncharacterized protein</fullName>
    </submittedName>
</protein>
<dbReference type="Proteomes" id="UP000250434">
    <property type="component" value="Chromosome"/>
</dbReference>
<dbReference type="InterPro" id="IPR029058">
    <property type="entry name" value="AB_hydrolase_fold"/>
</dbReference>
<proteinExistence type="predicted"/>
<dbReference type="Gene3D" id="3.40.50.1820">
    <property type="entry name" value="alpha/beta hydrolase"/>
    <property type="match status" value="1"/>
</dbReference>
<reference evidence="1 2" key="1">
    <citation type="submission" date="2016-04" db="EMBL/GenBank/DDBJ databases">
        <title>Complete genome sequence and analysis of deep-sea sediment isolate, Amycolatopsis sp. WP1.</title>
        <authorList>
            <person name="Wang H."/>
            <person name="Chen S."/>
            <person name="Wu Q."/>
        </authorList>
    </citation>
    <scope>NUCLEOTIDE SEQUENCE [LARGE SCALE GENOMIC DNA]</scope>
    <source>
        <strain evidence="1 2">WP1</strain>
    </source>
</reference>
<gene>
    <name evidence="1" type="ORF">A4R43_34805</name>
</gene>
<evidence type="ECO:0000313" key="2">
    <source>
        <dbReference type="Proteomes" id="UP000250434"/>
    </source>
</evidence>
<dbReference type="AlphaFoldDB" id="A0A344LG08"/>
<organism evidence="1 2">
    <name type="scientific">Amycolatopsis albispora</name>
    <dbReference type="NCBI Taxonomy" id="1804986"/>
    <lineage>
        <taxon>Bacteria</taxon>
        <taxon>Bacillati</taxon>
        <taxon>Actinomycetota</taxon>
        <taxon>Actinomycetes</taxon>
        <taxon>Pseudonocardiales</taxon>
        <taxon>Pseudonocardiaceae</taxon>
        <taxon>Amycolatopsis</taxon>
    </lineage>
</organism>
<dbReference type="KEGG" id="aab:A4R43_34805"/>
<evidence type="ECO:0000313" key="1">
    <source>
        <dbReference type="EMBL" id="AXB46982.1"/>
    </source>
</evidence>
<accession>A0A344LG08</accession>
<name>A0A344LG08_9PSEU</name>
<sequence length="168" mass="18804">MGGLVTRVALLGSAQGWEGFPKGKLKVSDVVTLATPHQGITDPDKYHSTQWDSMKPGSTFMDVLHAPENRLTESWAKGTDWSFAGSDEDGTVGYESAIDKGYHADHKYRYRPDADYDISHTNIRKLAPGKEKFNLRYWHSSEGKEHDTTNGWAPLETAYNALSRNGDW</sequence>
<dbReference type="EMBL" id="CP015163">
    <property type="protein sequence ID" value="AXB46982.1"/>
    <property type="molecule type" value="Genomic_DNA"/>
</dbReference>
<dbReference type="SUPFAM" id="SSF53474">
    <property type="entry name" value="alpha/beta-Hydrolases"/>
    <property type="match status" value="1"/>
</dbReference>